<name>A0A644Y8U9_9ZZZZ</name>
<comment type="caution">
    <text evidence="1">The sequence shown here is derived from an EMBL/GenBank/DDBJ whole genome shotgun (WGS) entry which is preliminary data.</text>
</comment>
<organism evidence="1">
    <name type="scientific">bioreactor metagenome</name>
    <dbReference type="NCBI Taxonomy" id="1076179"/>
    <lineage>
        <taxon>unclassified sequences</taxon>
        <taxon>metagenomes</taxon>
        <taxon>ecological metagenomes</taxon>
    </lineage>
</organism>
<dbReference type="EMBL" id="VSSQ01004390">
    <property type="protein sequence ID" value="MPM24996.1"/>
    <property type="molecule type" value="Genomic_DNA"/>
</dbReference>
<reference evidence="1" key="1">
    <citation type="submission" date="2019-08" db="EMBL/GenBank/DDBJ databases">
        <authorList>
            <person name="Kucharzyk K."/>
            <person name="Murdoch R.W."/>
            <person name="Higgins S."/>
            <person name="Loffler F."/>
        </authorList>
    </citation>
    <scope>NUCLEOTIDE SEQUENCE</scope>
</reference>
<gene>
    <name evidence="1" type="ORF">SDC9_71485</name>
</gene>
<proteinExistence type="predicted"/>
<protein>
    <submittedName>
        <fullName evidence="1">Uncharacterized protein</fullName>
    </submittedName>
</protein>
<dbReference type="AlphaFoldDB" id="A0A644Y8U9"/>
<accession>A0A644Y8U9</accession>
<sequence length="307" mass="34130">MDAAPSVSICFSFAFLFTDYSFSGKNSMTNVTESARPHVCPPERVLQDESEICREDRRKIFLDVRTRAISPFRCVVVQTYLQNNSRRRRFPSPPSGKKGKIMNQTEHYKLSQWEKADRIMMDDFNRDNANIDTALAASAAALAAETAARTADVAVLTAKSPFVKLREIVTTQSAAQVNLDLSDINFADWQVLWLDVAPLGSWVGFLRPNGRTDAVYCQLGTTASGSTSSSGLAAYYNDKKYRTLFFPGKNEEKKVSCITVGESDGGIFYRGVCSALPFSQLKTFLLVPVESYYSLNVGTKITIWGVR</sequence>
<evidence type="ECO:0000313" key="1">
    <source>
        <dbReference type="EMBL" id="MPM24996.1"/>
    </source>
</evidence>